<evidence type="ECO:0000256" key="1">
    <source>
        <dbReference type="SAM" id="Phobius"/>
    </source>
</evidence>
<organism evidence="2 3">
    <name type="scientific">Thalassovita mangrovi</name>
    <dbReference type="NCBI Taxonomy" id="2692236"/>
    <lineage>
        <taxon>Bacteria</taxon>
        <taxon>Pseudomonadati</taxon>
        <taxon>Pseudomonadota</taxon>
        <taxon>Alphaproteobacteria</taxon>
        <taxon>Rhodobacterales</taxon>
        <taxon>Roseobacteraceae</taxon>
        <taxon>Thalassovita</taxon>
    </lineage>
</organism>
<accession>A0A6L8LI44</accession>
<keyword evidence="3" id="KW-1185">Reference proteome</keyword>
<sequence>MYVDYGDKLERNRIAKSVQRALLNGAVFAAALLAIGVIGWTALGASLGEASISLPEPPKLVH</sequence>
<gene>
    <name evidence="2" type="ORF">GR167_10345</name>
</gene>
<dbReference type="Proteomes" id="UP000479043">
    <property type="component" value="Unassembled WGS sequence"/>
</dbReference>
<dbReference type="RefSeq" id="WP_160973424.1">
    <property type="nucleotide sequence ID" value="NZ_WWEN01000004.1"/>
</dbReference>
<proteinExistence type="predicted"/>
<reference evidence="2 3" key="1">
    <citation type="submission" date="2020-01" db="EMBL/GenBank/DDBJ databases">
        <authorList>
            <person name="Chen S."/>
        </authorList>
    </citation>
    <scope>NUCLEOTIDE SEQUENCE [LARGE SCALE GENOMIC DNA]</scope>
    <source>
        <strain evidence="2 3">GS-10</strain>
    </source>
</reference>
<name>A0A6L8LI44_9RHOB</name>
<feature type="transmembrane region" description="Helical" evidence="1">
    <location>
        <begin position="21"/>
        <end position="43"/>
    </location>
</feature>
<keyword evidence="1" id="KW-0472">Membrane</keyword>
<keyword evidence="1" id="KW-1133">Transmembrane helix</keyword>
<evidence type="ECO:0000313" key="3">
    <source>
        <dbReference type="Proteomes" id="UP000479043"/>
    </source>
</evidence>
<keyword evidence="1" id="KW-0812">Transmembrane</keyword>
<protein>
    <submittedName>
        <fullName evidence="2">Uncharacterized protein</fullName>
    </submittedName>
</protein>
<dbReference type="AlphaFoldDB" id="A0A6L8LI44"/>
<evidence type="ECO:0000313" key="2">
    <source>
        <dbReference type="EMBL" id="MYM55707.1"/>
    </source>
</evidence>
<comment type="caution">
    <text evidence="2">The sequence shown here is derived from an EMBL/GenBank/DDBJ whole genome shotgun (WGS) entry which is preliminary data.</text>
</comment>
<dbReference type="EMBL" id="WWEN01000004">
    <property type="protein sequence ID" value="MYM55707.1"/>
    <property type="molecule type" value="Genomic_DNA"/>
</dbReference>